<feature type="domain" description="NEL" evidence="15">
    <location>
        <begin position="1480"/>
        <end position="1760"/>
    </location>
</feature>
<evidence type="ECO:0000256" key="4">
    <source>
        <dbReference type="ARBA" id="ARBA00009868"/>
    </source>
</evidence>
<comment type="similarity">
    <text evidence="4 14">Belongs to the LRR-containing bacterial E3 ligase family.</text>
</comment>
<evidence type="ECO:0000256" key="10">
    <source>
        <dbReference type="ARBA" id="ARBA00022786"/>
    </source>
</evidence>
<evidence type="ECO:0000313" key="16">
    <source>
        <dbReference type="EMBL" id="NIF21413.1"/>
    </source>
</evidence>
<gene>
    <name evidence="16" type="ORF">F3J40_07335</name>
</gene>
<comment type="PTM">
    <text evidence="14">Ubiquitinated in the presence of host E1 ubiquitin-activating enzyme, E2 ubiquitin-conjugating enzyme and ubiquitin.</text>
</comment>
<evidence type="ECO:0000256" key="14">
    <source>
        <dbReference type="PROSITE-ProRule" id="PRU01398"/>
    </source>
</evidence>
<dbReference type="Pfam" id="PF14496">
    <property type="entry name" value="NEL"/>
    <property type="match status" value="1"/>
</dbReference>
<dbReference type="Gene3D" id="3.80.10.10">
    <property type="entry name" value="Ribonuclease Inhibitor"/>
    <property type="match status" value="1"/>
</dbReference>
<keyword evidence="11 14" id="KW-0832">Ubl conjugation</keyword>
<evidence type="ECO:0000256" key="2">
    <source>
        <dbReference type="ARBA" id="ARBA00004192"/>
    </source>
</evidence>
<dbReference type="SMART" id="SM00369">
    <property type="entry name" value="LRR_TYP"/>
    <property type="match status" value="2"/>
</dbReference>
<accession>A0ABX0R7R7</accession>
<keyword evidence="13 14" id="KW-1035">Host cytoplasm</keyword>
<keyword evidence="17" id="KW-1185">Reference proteome</keyword>
<evidence type="ECO:0000256" key="1">
    <source>
        <dbReference type="ARBA" id="ARBA00000900"/>
    </source>
</evidence>
<sequence length="1760" mass="196894">MLATLNTSPSPITLLPFVTGNNRNQHAARRTHAVTENLFQVGVWRVLNKLGLAPALTEQQAVLWMKSYTRYQMAVDQLARHSEDKNATAQQQDLLRVHFRLALKEAEYTGKLGAGDNAWLKGLEIVQSAQRNASDVTTGTLCWYYTGTDKTLPQKITLPHSLIMEQQSDRNSTRGVVLYNSLHAWNYFPEQASFQQFPDMRRLGQAVLTSNINGTSNAEESMLREQILMAATPLQRLALERYFHRISLNPSLKHCQLRAEPLPGSDFQEKLNQFIHTAVRSVIANSPSATLLGERQKLAQQQFSALIKSDVTEFDTYLRQQVSADFSRALNQSHIRFNATLLDPDGIEIAINGLRGSLSEWADNLYRLRPDDNPLHSDNTFVSPRHLPGRIIHLGAEGARSLYQFFSATNNERLPGEVRITQIPQGLILNQTTTSALDNMNRDVGLQRRIVSQLRGGYVIERYGSHLRSEHIQKSSALRNAWITSQKVNVERAAESAREGGMISVADEERIIALMERMAGGGKGTRYPNDRLSDCRLRYAPGGMVYPLEITLPEVYTVQLASSEPDERAFVYFPPGIYGQRLLPSSTFLAYVVEDGANVRPLLRNLTAPGDLTQLDNVLNMASGSHFTLDAVALSGLEEGATRYFEQLIARAEANRYTRKHFINELLMKMAGYGAAVACIGTGGTFKLACGSLMLPFIAQGGRDIVRQLEQGETDSALLNTWLLLPDAADGLPALSTLLKTAGRSVKKLSGLVGRKLTTPQQVGDAVEEVVGWRKAIDAEGRLRSEVAVSETVLDAGSRYQPRQDLPGEFWQLADKVYIRDQGKVFEVYSDNGWRSVRLRDPAKPHAAGPKIVFRDNRWQLDTGGLKGGGAGQSRQNSVLTGIAEDQHVLQSFLRAFDFGHGGQAYSLQRNLIRALRSGQFPTRYHQYVIPGQEWRALGAAGISPPAPSPALSAVFTQRALYGFDFPATKQGEALRAWLLKARTDASGVTPLPPPEWAMQYALSEHICDLYPGKPASILTAKQVVHSQAEGEAVAEVIQSSAVRHPEANLIQLRLNGASINQYVRASRELAIMDLTGRNGLMRREQVDAYLHRFTFPTRDSTLLQAALLSELATSGTPPNWAKRYLSCWKQTTQALEAGLMERTARVALKDILIQQGIVKNTVGSIDFISGLKRIPGNQLEQMMADTLLDIHRQLPEWSAKYMPPAALWTFFGDRIPASMRIVHIDISGAPASSTFQLPSNMPELERLHIQVSIAQAGRDYTAVLPESMPLLKDLKLSGIRLASPELTLRHQPKLTSLFMRDVENLRQMRFEGDFNELYRIEINRAPLLQQADIDATMPQLNTLILNRCSQLQQVNLHHPMPGLLCLYLDGNALTSLAGLNRQPMPRLTVVSVMANQLRQLAGLNSDLPNLDQLRLTHNRMRSLDDSIWQLRPQTQVYLDHNPLSPRVIDEARQAANAPGYSGPVVFFSMAESGSQPARQLQLAVSDWFADGLSGTKLQHWSTFANEESAREFSQFLDRLRLTVNYESEAFRVRVRAWLDELEGDSDLRQQSFTASHCATDSCEDRVSLAYNEMKKLRTTAEVNRGRYDHDAKGLRQALRGLYRLELLDGIARKHVARLRAVDPIEVYLAYQVKLRGQLKLPIDTEDMRFFEVSHVTQADIKAARQQVMDEEKQGFVGWLSGNPAMQNVLKRRYPAEYKQAQEAIEDIVADPEAYTQRINVLLRKDQLENDADAMREAGVQVMQQLNLEYYGPLVRQFMA</sequence>
<feature type="active site" description="Glycyl thioester intermediate" evidence="14">
    <location>
        <position position="1563"/>
    </location>
</feature>
<dbReference type="InterPro" id="IPR051071">
    <property type="entry name" value="LRR-bact_E3_ubiq_ligases"/>
</dbReference>
<keyword evidence="7" id="KW-0433">Leucine-rich repeat</keyword>
<dbReference type="PANTHER" id="PTHR47114">
    <property type="match status" value="1"/>
</dbReference>
<evidence type="ECO:0000256" key="11">
    <source>
        <dbReference type="ARBA" id="ARBA00022843"/>
    </source>
</evidence>
<comment type="caution">
    <text evidence="16">The sequence shown here is derived from an EMBL/GenBank/DDBJ whole genome shotgun (WGS) entry which is preliminary data.</text>
</comment>
<keyword evidence="6 14" id="KW-0964">Secreted</keyword>
<keyword evidence="8 14" id="KW-0808">Transferase</keyword>
<keyword evidence="10 14" id="KW-0833">Ubl conjugation pathway</keyword>
<evidence type="ECO:0000256" key="3">
    <source>
        <dbReference type="ARBA" id="ARBA00004613"/>
    </source>
</evidence>
<dbReference type="SUPFAM" id="SSF52058">
    <property type="entry name" value="L domain-like"/>
    <property type="match status" value="1"/>
</dbReference>
<comment type="catalytic activity">
    <reaction evidence="1">
        <text>S-ubiquitinyl-[E2 ubiquitin-conjugating enzyme]-L-cysteine + [acceptor protein]-L-lysine = [E2 ubiquitin-conjugating enzyme]-L-cysteine + N(6)-ubiquitinyl-[acceptor protein]-L-lysine.</text>
        <dbReference type="EC" id="2.3.2.27"/>
    </reaction>
</comment>
<keyword evidence="12" id="KW-0843">Virulence</keyword>
<evidence type="ECO:0000256" key="13">
    <source>
        <dbReference type="ARBA" id="ARBA00023200"/>
    </source>
</evidence>
<dbReference type="InterPro" id="IPR001611">
    <property type="entry name" value="Leu-rich_rpt"/>
</dbReference>
<dbReference type="EMBL" id="VWXF01000002">
    <property type="protein sequence ID" value="NIF21413.1"/>
    <property type="molecule type" value="Genomic_DNA"/>
</dbReference>
<dbReference type="InterPro" id="IPR032675">
    <property type="entry name" value="LRR_dom_sf"/>
</dbReference>
<dbReference type="Gene3D" id="1.20.58.360">
    <property type="entry name" value="Shigella T3SS effector IpaH defines"/>
    <property type="match status" value="1"/>
</dbReference>
<dbReference type="Proteomes" id="UP001515683">
    <property type="component" value="Unassembled WGS sequence"/>
</dbReference>
<dbReference type="PROSITE" id="PS52053">
    <property type="entry name" value="NEL"/>
    <property type="match status" value="1"/>
</dbReference>
<dbReference type="InterPro" id="IPR003591">
    <property type="entry name" value="Leu-rich_rpt_typical-subtyp"/>
</dbReference>
<dbReference type="PANTHER" id="PTHR47114:SF2">
    <property type="entry name" value="OLIGODENDROCYTE-MYELIN GLYCOPROTEIN"/>
    <property type="match status" value="1"/>
</dbReference>
<evidence type="ECO:0000256" key="9">
    <source>
        <dbReference type="ARBA" id="ARBA00022737"/>
    </source>
</evidence>
<dbReference type="EC" id="2.3.2.27" evidence="5"/>
<name>A0ABX0R7R7_9GAMM</name>
<evidence type="ECO:0000256" key="5">
    <source>
        <dbReference type="ARBA" id="ARBA00012483"/>
    </source>
</evidence>
<evidence type="ECO:0000256" key="7">
    <source>
        <dbReference type="ARBA" id="ARBA00022614"/>
    </source>
</evidence>
<evidence type="ECO:0000256" key="8">
    <source>
        <dbReference type="ARBA" id="ARBA00022679"/>
    </source>
</evidence>
<dbReference type="Gene3D" id="1.20.1270.130">
    <property type="entry name" value="Shigella T3SS effector IpaH domain"/>
    <property type="match status" value="1"/>
</dbReference>
<organism evidence="16 17">
    <name type="scientific">Candidatus Pantoea multigeneris</name>
    <dbReference type="NCBI Taxonomy" id="2608357"/>
    <lineage>
        <taxon>Bacteria</taxon>
        <taxon>Pseudomonadati</taxon>
        <taxon>Pseudomonadota</taxon>
        <taxon>Gammaproteobacteria</taxon>
        <taxon>Enterobacterales</taxon>
        <taxon>Erwiniaceae</taxon>
        <taxon>Pantoea</taxon>
    </lineage>
</organism>
<evidence type="ECO:0000313" key="17">
    <source>
        <dbReference type="Proteomes" id="UP001515683"/>
    </source>
</evidence>
<dbReference type="Gene3D" id="1.20.58.90">
    <property type="match status" value="1"/>
</dbReference>
<reference evidence="16 17" key="1">
    <citation type="journal article" date="2019" name="bioRxiv">
        <title>Bacteria contribute to plant secondary compound degradation in a generalist herbivore system.</title>
        <authorList>
            <person name="Francoeur C.B."/>
            <person name="Khadempour L."/>
            <person name="Moreira-Soto R.D."/>
            <person name="Gotting K."/>
            <person name="Book A.J."/>
            <person name="Pinto-Tomas A.A."/>
            <person name="Keefover-Ring K."/>
            <person name="Currie C.R."/>
        </authorList>
    </citation>
    <scope>NUCLEOTIDE SEQUENCE [LARGE SCALE GENOMIC DNA]</scope>
    <source>
        <strain evidence="16">Acro-835</strain>
    </source>
</reference>
<protein>
    <recommendedName>
        <fullName evidence="5">RING-type E3 ubiquitin transferase</fullName>
        <ecNumber evidence="5">2.3.2.27</ecNumber>
    </recommendedName>
</protein>
<proteinExistence type="inferred from homology"/>
<evidence type="ECO:0000256" key="6">
    <source>
        <dbReference type="ARBA" id="ARBA00022525"/>
    </source>
</evidence>
<evidence type="ECO:0000259" key="15">
    <source>
        <dbReference type="PROSITE" id="PS52053"/>
    </source>
</evidence>
<dbReference type="PROSITE" id="PS51450">
    <property type="entry name" value="LRR"/>
    <property type="match status" value="1"/>
</dbReference>
<comment type="subcellular location">
    <subcellularLocation>
        <location evidence="2">Host cytoplasm</location>
    </subcellularLocation>
    <subcellularLocation>
        <location evidence="3">Secreted</location>
    </subcellularLocation>
</comment>
<dbReference type="RefSeq" id="WP_167013328.1">
    <property type="nucleotide sequence ID" value="NZ_VWXF01000002.1"/>
</dbReference>
<dbReference type="InterPro" id="IPR029487">
    <property type="entry name" value="NEL_dom"/>
</dbReference>
<evidence type="ECO:0000256" key="12">
    <source>
        <dbReference type="ARBA" id="ARBA00023026"/>
    </source>
</evidence>
<keyword evidence="9" id="KW-0677">Repeat</keyword>